<dbReference type="Pfam" id="PF13489">
    <property type="entry name" value="Methyltransf_23"/>
    <property type="match status" value="1"/>
</dbReference>
<dbReference type="Proteomes" id="UP000069850">
    <property type="component" value="Chromosome 1"/>
</dbReference>
<dbReference type="CDD" id="cd02440">
    <property type="entry name" value="AdoMet_MTases"/>
    <property type="match status" value="1"/>
</dbReference>
<dbReference type="GO" id="GO:0032259">
    <property type="term" value="P:methylation"/>
    <property type="evidence" value="ECO:0007669"/>
    <property type="project" value="UniProtKB-KW"/>
</dbReference>
<reference evidence="1 2" key="1">
    <citation type="submission" date="2016-01" db="EMBL/GenBank/DDBJ databases">
        <authorList>
            <person name="Manzoor S."/>
        </authorList>
    </citation>
    <scope>NUCLEOTIDE SEQUENCE [LARGE SCALE GENOMIC DNA]</scope>
    <source>
        <strain evidence="1">Methanoculleus sp MAB1</strain>
    </source>
</reference>
<dbReference type="AlphaFoldDB" id="A0A0X3BNF7"/>
<evidence type="ECO:0000313" key="1">
    <source>
        <dbReference type="EMBL" id="CVK33531.1"/>
    </source>
</evidence>
<accession>A0A0X3BNF7</accession>
<name>A0A0X3BNF7_9EURY</name>
<gene>
    <name evidence="1" type="ORF">MMAB1_2318</name>
</gene>
<dbReference type="GeneID" id="27137991"/>
<dbReference type="Gene3D" id="3.40.50.150">
    <property type="entry name" value="Vaccinia Virus protein VP39"/>
    <property type="match status" value="1"/>
</dbReference>
<keyword evidence="1" id="KW-0489">Methyltransferase</keyword>
<dbReference type="OrthoDB" id="381688at2157"/>
<dbReference type="GO" id="GO:0008168">
    <property type="term" value="F:methyltransferase activity"/>
    <property type="evidence" value="ECO:0007669"/>
    <property type="project" value="UniProtKB-KW"/>
</dbReference>
<keyword evidence="1" id="KW-0808">Transferase</keyword>
<dbReference type="KEGG" id="mema:MMAB1_2318"/>
<dbReference type="SUPFAM" id="SSF53335">
    <property type="entry name" value="S-adenosyl-L-methionine-dependent methyltransferases"/>
    <property type="match status" value="1"/>
</dbReference>
<dbReference type="RefSeq" id="WP_062264578.1">
    <property type="nucleotide sequence ID" value="NZ_LT158599.1"/>
</dbReference>
<evidence type="ECO:0000313" key="2">
    <source>
        <dbReference type="Proteomes" id="UP000069850"/>
    </source>
</evidence>
<dbReference type="InterPro" id="IPR029063">
    <property type="entry name" value="SAM-dependent_MTases_sf"/>
</dbReference>
<dbReference type="EMBL" id="LT158599">
    <property type="protein sequence ID" value="CVK33531.1"/>
    <property type="molecule type" value="Genomic_DNA"/>
</dbReference>
<organism evidence="1 2">
    <name type="scientific">Methanoculleus bourgensis</name>
    <dbReference type="NCBI Taxonomy" id="83986"/>
    <lineage>
        <taxon>Archaea</taxon>
        <taxon>Methanobacteriati</taxon>
        <taxon>Methanobacteriota</taxon>
        <taxon>Stenosarchaea group</taxon>
        <taxon>Methanomicrobia</taxon>
        <taxon>Methanomicrobiales</taxon>
        <taxon>Methanomicrobiaceae</taxon>
        <taxon>Methanoculleus</taxon>
    </lineage>
</organism>
<proteinExistence type="predicted"/>
<sequence>MRVKNKRIYESFLEVSSAFPFKDYMENNYSKYETIISKIITNYPTESKILSIGSGPCDLEAIISRLNYDVTAVDDLSDQWHLIGKNQSRIQKFASEMDINFKVQSLEDAQLNNNYYDVVLLIDIIEHLHGSPRDLINSAVSALKQGGLLIIETPNSLNLKNRINVLLGKSNQVDANFIFWNVGDYRSHFREYTNSELFNILNNYNLVDLNIETVNMQTEIAYLSIDKMMDKIVILLYMTLSGIYPSFKDTLIASGKKPKDWKPVITSVKKFQNYYRLVKLYNLDKIPEDNLNLPSITSKELSSDERVYGRI</sequence>
<protein>
    <submittedName>
        <fullName evidence="1">Putative Methyltransferase type 11</fullName>
    </submittedName>
</protein>